<dbReference type="Gene3D" id="3.30.160.60">
    <property type="entry name" value="Classic Zinc Finger"/>
    <property type="match status" value="1"/>
</dbReference>
<evidence type="ECO:0000313" key="4">
    <source>
        <dbReference type="Proteomes" id="UP000507470"/>
    </source>
</evidence>
<organism evidence="3 4">
    <name type="scientific">Mytilus coruscus</name>
    <name type="common">Sea mussel</name>
    <dbReference type="NCBI Taxonomy" id="42192"/>
    <lineage>
        <taxon>Eukaryota</taxon>
        <taxon>Metazoa</taxon>
        <taxon>Spiralia</taxon>
        <taxon>Lophotrochozoa</taxon>
        <taxon>Mollusca</taxon>
        <taxon>Bivalvia</taxon>
        <taxon>Autobranchia</taxon>
        <taxon>Pteriomorphia</taxon>
        <taxon>Mytilida</taxon>
        <taxon>Mytiloidea</taxon>
        <taxon>Mytilidae</taxon>
        <taxon>Mytilinae</taxon>
        <taxon>Mytilus</taxon>
    </lineage>
</organism>
<dbReference type="Proteomes" id="UP000507470">
    <property type="component" value="Unassembled WGS sequence"/>
</dbReference>
<dbReference type="GO" id="GO:0061630">
    <property type="term" value="F:ubiquitin protein ligase activity"/>
    <property type="evidence" value="ECO:0007669"/>
    <property type="project" value="TreeGrafter"/>
</dbReference>
<dbReference type="GO" id="GO:0008270">
    <property type="term" value="F:zinc ion binding"/>
    <property type="evidence" value="ECO:0007669"/>
    <property type="project" value="UniProtKB-KW"/>
</dbReference>
<dbReference type="CDD" id="cd19757">
    <property type="entry name" value="Bbox1"/>
    <property type="match status" value="1"/>
</dbReference>
<dbReference type="OrthoDB" id="10396144at2759"/>
<keyword evidence="1" id="KW-0863">Zinc-finger</keyword>
<dbReference type="Gene3D" id="2.120.10.30">
    <property type="entry name" value="TolB, C-terminal domain"/>
    <property type="match status" value="1"/>
</dbReference>
<dbReference type="InterPro" id="IPR047153">
    <property type="entry name" value="TRIM45/56/19-like"/>
</dbReference>
<dbReference type="PANTHER" id="PTHR25462">
    <property type="entry name" value="BONUS, ISOFORM C-RELATED"/>
    <property type="match status" value="1"/>
</dbReference>
<keyword evidence="1" id="KW-0862">Zinc</keyword>
<dbReference type="AlphaFoldDB" id="A0A6J8C431"/>
<dbReference type="PANTHER" id="PTHR25462:SF306">
    <property type="entry name" value="TRIPARTITE MOTIF CONTAINING 9"/>
    <property type="match status" value="1"/>
</dbReference>
<proteinExistence type="predicted"/>
<accession>A0A6J8C431</accession>
<protein>
    <recommendedName>
        <fullName evidence="2">B box-type domain-containing protein</fullName>
    </recommendedName>
</protein>
<evidence type="ECO:0000256" key="1">
    <source>
        <dbReference type="PROSITE-ProRule" id="PRU00024"/>
    </source>
</evidence>
<feature type="domain" description="B box-type" evidence="2">
    <location>
        <begin position="6"/>
        <end position="53"/>
    </location>
</feature>
<dbReference type="InterPro" id="IPR011042">
    <property type="entry name" value="6-blade_b-propeller_TolB-like"/>
</dbReference>
<keyword evidence="1" id="KW-0479">Metal-binding</keyword>
<gene>
    <name evidence="3" type="ORF">MCOR_25023</name>
</gene>
<dbReference type="EMBL" id="CACVKT020004386">
    <property type="protein sequence ID" value="CAC5389889.1"/>
    <property type="molecule type" value="Genomic_DNA"/>
</dbReference>
<reference evidence="3 4" key="1">
    <citation type="submission" date="2020-06" db="EMBL/GenBank/DDBJ databases">
        <authorList>
            <person name="Li R."/>
            <person name="Bekaert M."/>
        </authorList>
    </citation>
    <scope>NUCLEOTIDE SEQUENCE [LARGE SCALE GENOMIC DNA]</scope>
    <source>
        <strain evidence="4">wild</strain>
    </source>
</reference>
<sequence length="582" mass="65876">MDSNASQCVICDLRHLTSSSKHWCAECEEALCTNCTDHHNLSKASRGHEIIPISEYNNLPSTIVNIDLYCTYHNEKYVQYCVEHECPTCYKCIKEHGNCSELKVLEGLAGGVKFSEDFRDMEQSVENIMGNIHRIREDKKYNIELVNHKKQLIVEEVTLLRTKIKQKLDKLQNELMTGLDKIVTQCCITIESILSTLNNQDNEILHCKTEIENTKKHASDIKAFLCMREIQKKVTKHEKSILSIVEDKQIERVDIECTIDAMMKDFLTYTTKFGSIHVKNHPSDLIEIVRKIDGQTQILEVEKGQSVNNIKLNFNQKLETSCDEIRGCGVTVSGGFLFTDYHNIGEKLVVLSADGMHEETIHLSEQYSSFDLVCIDDDTVAVTTGDSYIDTEKGLLIVDLTIGNVITAVDLPSIPYGITFDGKSIILCCEGEDLQMISYRDLTISTIPNTLMAECSYLATHADKIFYTHASDNRVSCCLYSGEPVWVFKNERVLKNPRGITVDNKGNVFVVGMDSGNILVISSDGKQYHQIQTKQYGLTKPSAIFYDKIKKRMLVTNKNNFAHLYDISYDILQSDSINESCV</sequence>
<name>A0A6J8C431_MYTCO</name>
<dbReference type="SUPFAM" id="SSF101898">
    <property type="entry name" value="NHL repeat"/>
    <property type="match status" value="1"/>
</dbReference>
<keyword evidence="4" id="KW-1185">Reference proteome</keyword>
<dbReference type="PROSITE" id="PS50119">
    <property type="entry name" value="ZF_BBOX"/>
    <property type="match status" value="1"/>
</dbReference>
<evidence type="ECO:0000313" key="3">
    <source>
        <dbReference type="EMBL" id="CAC5389889.1"/>
    </source>
</evidence>
<evidence type="ECO:0000259" key="2">
    <source>
        <dbReference type="PROSITE" id="PS50119"/>
    </source>
</evidence>
<dbReference type="InterPro" id="IPR000315">
    <property type="entry name" value="Znf_B-box"/>
</dbReference>